<accession>A0ABW8Z0G1</accession>
<proteinExistence type="predicted"/>
<protein>
    <recommendedName>
        <fullName evidence="3">Gliding motility-associated C-terminal domain-containing protein</fullName>
    </recommendedName>
</protein>
<feature type="non-terminal residue" evidence="1">
    <location>
        <position position="1"/>
    </location>
</feature>
<keyword evidence="2" id="KW-1185">Reference proteome</keyword>
<gene>
    <name evidence="1" type="ORF">ABS766_16735</name>
</gene>
<dbReference type="Proteomes" id="UP001629156">
    <property type="component" value="Unassembled WGS sequence"/>
</dbReference>
<sequence>YNVSFYATPGEAQAGDPTAALPIPYLSATTTIYIRVEDAATGCVSVTSQELVVIPGPVAPVLDPLQECDANNDGFAGFDLTPALDIVSAGTGVVNVTVHETFEDATYGENIVPNTTGYTNIAQWTQTLYIRMESNQSDCYDIAELQLIVNPVPEAVTPEDYELCDNGQDDTDGQAIFDLGTVAEEVLGGLDPSLYSVSYYDDETNAENGVSPITTPGAYLSPTATVYIRVTENATGCYDVVALELIVNPLPVVNNPVPYSLCDEDNPGDEQEVFDLTTKID</sequence>
<evidence type="ECO:0008006" key="3">
    <source>
        <dbReference type="Google" id="ProtNLM"/>
    </source>
</evidence>
<evidence type="ECO:0000313" key="1">
    <source>
        <dbReference type="EMBL" id="MFL9846069.1"/>
    </source>
</evidence>
<reference evidence="1 2" key="1">
    <citation type="submission" date="2024-06" db="EMBL/GenBank/DDBJ databases">
        <authorList>
            <person name="Kaempfer P."/>
            <person name="Viver T."/>
        </authorList>
    </citation>
    <scope>NUCLEOTIDE SEQUENCE [LARGE SCALE GENOMIC DNA]</scope>
    <source>
        <strain evidence="1 2">ST-119</strain>
    </source>
</reference>
<organism evidence="1 2">
    <name type="scientific">Flavobacterium rhizosphaerae</name>
    <dbReference type="NCBI Taxonomy" id="3163298"/>
    <lineage>
        <taxon>Bacteria</taxon>
        <taxon>Pseudomonadati</taxon>
        <taxon>Bacteroidota</taxon>
        <taxon>Flavobacteriia</taxon>
        <taxon>Flavobacteriales</taxon>
        <taxon>Flavobacteriaceae</taxon>
        <taxon>Flavobacterium</taxon>
    </lineage>
</organism>
<feature type="non-terminal residue" evidence="1">
    <location>
        <position position="281"/>
    </location>
</feature>
<name>A0ABW8Z0G1_9FLAO</name>
<evidence type="ECO:0000313" key="2">
    <source>
        <dbReference type="Proteomes" id="UP001629156"/>
    </source>
</evidence>
<comment type="caution">
    <text evidence="1">The sequence shown here is derived from an EMBL/GenBank/DDBJ whole genome shotgun (WGS) entry which is preliminary data.</text>
</comment>
<dbReference type="EMBL" id="JBELPZ010000043">
    <property type="protein sequence ID" value="MFL9846069.1"/>
    <property type="molecule type" value="Genomic_DNA"/>
</dbReference>